<dbReference type="Pfam" id="PF13395">
    <property type="entry name" value="HNH_4"/>
    <property type="match status" value="1"/>
</dbReference>
<dbReference type="STRING" id="108003.B1C78_02510"/>
<proteinExistence type="predicted"/>
<dbReference type="AlphaFoldDB" id="A0A1V3NSC5"/>
<dbReference type="OrthoDB" id="9804086at2"/>
<dbReference type="SMART" id="SM00507">
    <property type="entry name" value="HNHc"/>
    <property type="match status" value="1"/>
</dbReference>
<accession>A0A1V3NSC5</accession>
<reference evidence="2 3" key="1">
    <citation type="submission" date="2017-02" db="EMBL/GenBank/DDBJ databases">
        <title>Genomic diversity within the haloalkaliphilic genus Thioalkalivibrio.</title>
        <authorList>
            <person name="Ahn A.-C."/>
            <person name="Meier-Kolthoff J."/>
            <person name="Overmars L."/>
            <person name="Richter M."/>
            <person name="Woyke T."/>
            <person name="Sorokin D.Y."/>
            <person name="Muyzer G."/>
        </authorList>
    </citation>
    <scope>NUCLEOTIDE SEQUENCE [LARGE SCALE GENOMIC DNA]</scope>
    <source>
        <strain evidence="2 3">ALJD</strain>
    </source>
</reference>
<comment type="caution">
    <text evidence="2">The sequence shown here is derived from an EMBL/GenBank/DDBJ whole genome shotgun (WGS) entry which is preliminary data.</text>
</comment>
<dbReference type="RefSeq" id="WP_077277558.1">
    <property type="nucleotide sequence ID" value="NZ_MVBK01000014.1"/>
</dbReference>
<dbReference type="Proteomes" id="UP000189462">
    <property type="component" value="Unassembled WGS sequence"/>
</dbReference>
<dbReference type="EMBL" id="MVBK01000014">
    <property type="protein sequence ID" value="OOG27863.1"/>
    <property type="molecule type" value="Genomic_DNA"/>
</dbReference>
<sequence length="349" mass="39931">MARPTEREQIGFLRNLQRLLAEGNFVATYKYALLLALADIAVEHGADSDDELRVPLEVIAEKFIQYYWPQSRPFPRTSPAQVLQQNTGQQAAIINAIVKVQNANSGSLARIRSQPNVWARLVRKVAAVIKEMPLWRLQLIGDKPSIFLYPHSLEDNAIRLLPGVAYNFRAFHPLITNMIQGAWIAAVRRLDRNQPILGQRVDLVEFMFGSERQNLAAYRQLLLEIDGPRCFYCERQLRAAPDVDHFIPRARYPVDLGHNFVLAHPSCNRAKSDHLAALDHLQRWRYRNEHQDGELAEAFDRRGLLHDRDASYQIARWAYAQADLQNGLLWKQGSELTSLSPAWRAILSA</sequence>
<dbReference type="InterPro" id="IPR003615">
    <property type="entry name" value="HNH_nuc"/>
</dbReference>
<evidence type="ECO:0000313" key="3">
    <source>
        <dbReference type="Proteomes" id="UP000189462"/>
    </source>
</evidence>
<dbReference type="CDD" id="cd00085">
    <property type="entry name" value="HNHc"/>
    <property type="match status" value="1"/>
</dbReference>
<gene>
    <name evidence="2" type="ORF">B1C78_02510</name>
</gene>
<evidence type="ECO:0000259" key="1">
    <source>
        <dbReference type="SMART" id="SM00507"/>
    </source>
</evidence>
<organism evidence="2 3">
    <name type="scientific">Thioalkalivibrio denitrificans</name>
    <dbReference type="NCBI Taxonomy" id="108003"/>
    <lineage>
        <taxon>Bacteria</taxon>
        <taxon>Pseudomonadati</taxon>
        <taxon>Pseudomonadota</taxon>
        <taxon>Gammaproteobacteria</taxon>
        <taxon>Chromatiales</taxon>
        <taxon>Ectothiorhodospiraceae</taxon>
        <taxon>Thioalkalivibrio</taxon>
    </lineage>
</organism>
<name>A0A1V3NSC5_9GAMM</name>
<feature type="domain" description="HNH nuclease" evidence="1">
    <location>
        <begin position="217"/>
        <end position="269"/>
    </location>
</feature>
<dbReference type="Gene3D" id="1.10.30.50">
    <property type="match status" value="1"/>
</dbReference>
<evidence type="ECO:0000313" key="2">
    <source>
        <dbReference type="EMBL" id="OOG27863.1"/>
    </source>
</evidence>
<protein>
    <recommendedName>
        <fullName evidence="1">HNH nuclease domain-containing protein</fullName>
    </recommendedName>
</protein>
<keyword evidence="3" id="KW-1185">Reference proteome</keyword>